<proteinExistence type="predicted"/>
<dbReference type="OrthoDB" id="2086144at2"/>
<accession>A0A1M6NUS3</accession>
<evidence type="ECO:0000313" key="2">
    <source>
        <dbReference type="Proteomes" id="UP000184386"/>
    </source>
</evidence>
<dbReference type="RefSeq" id="WP_073274329.1">
    <property type="nucleotide sequence ID" value="NZ_FRAC01000008.1"/>
</dbReference>
<gene>
    <name evidence="1" type="ORF">SAMN02745136_01462</name>
</gene>
<evidence type="ECO:0000313" key="1">
    <source>
        <dbReference type="EMBL" id="SHJ99440.1"/>
    </source>
</evidence>
<protein>
    <submittedName>
        <fullName evidence="1">Uncharacterized protein</fullName>
    </submittedName>
</protein>
<sequence length="99" mass="11548">MDITGLDEYCYTDASSKKVGTKYSSDTETNMSEVFKKEVLNWKLKIKEKIHEDLENDQEKNIKMSEKQWQALMNRVDISINAHKLDVKADSSKTEEEDK</sequence>
<keyword evidence="2" id="KW-1185">Reference proteome</keyword>
<dbReference type="STRING" id="1121322.SAMN02745136_01462"/>
<dbReference type="AlphaFoldDB" id="A0A1M6NUS3"/>
<organism evidence="1 2">
    <name type="scientific">Anaerocolumna jejuensis DSM 15929</name>
    <dbReference type="NCBI Taxonomy" id="1121322"/>
    <lineage>
        <taxon>Bacteria</taxon>
        <taxon>Bacillati</taxon>
        <taxon>Bacillota</taxon>
        <taxon>Clostridia</taxon>
        <taxon>Lachnospirales</taxon>
        <taxon>Lachnospiraceae</taxon>
        <taxon>Anaerocolumna</taxon>
    </lineage>
</organism>
<reference evidence="1 2" key="1">
    <citation type="submission" date="2016-11" db="EMBL/GenBank/DDBJ databases">
        <authorList>
            <person name="Jaros S."/>
            <person name="Januszkiewicz K."/>
            <person name="Wedrychowicz H."/>
        </authorList>
    </citation>
    <scope>NUCLEOTIDE SEQUENCE [LARGE SCALE GENOMIC DNA]</scope>
    <source>
        <strain evidence="1 2">DSM 15929</strain>
    </source>
</reference>
<dbReference type="Proteomes" id="UP000184386">
    <property type="component" value="Unassembled WGS sequence"/>
</dbReference>
<name>A0A1M6NUS3_9FIRM</name>
<dbReference type="EMBL" id="FRAC01000008">
    <property type="protein sequence ID" value="SHJ99440.1"/>
    <property type="molecule type" value="Genomic_DNA"/>
</dbReference>